<dbReference type="EMBL" id="BDQX01000098">
    <property type="protein sequence ID" value="GBG07606.1"/>
    <property type="molecule type" value="Genomic_DNA"/>
</dbReference>
<dbReference type="Pfam" id="PF00583">
    <property type="entry name" value="Acetyltransf_1"/>
    <property type="match status" value="1"/>
</dbReference>
<dbReference type="SUPFAM" id="SSF54909">
    <property type="entry name" value="Dimeric alpha+beta barrel"/>
    <property type="match status" value="1"/>
</dbReference>
<evidence type="ECO:0000259" key="3">
    <source>
        <dbReference type="PROSITE" id="PS51186"/>
    </source>
</evidence>
<dbReference type="Gene3D" id="3.30.70.100">
    <property type="match status" value="1"/>
</dbReference>
<feature type="domain" description="N-acetyltransferase" evidence="3">
    <location>
        <begin position="2"/>
        <end position="168"/>
    </location>
</feature>
<dbReference type="InterPro" id="IPR007138">
    <property type="entry name" value="ABM_dom"/>
</dbReference>
<organism evidence="5 6">
    <name type="scientific">Paenibacillus agaridevorans</name>
    <dbReference type="NCBI Taxonomy" id="171404"/>
    <lineage>
        <taxon>Bacteria</taxon>
        <taxon>Bacillati</taxon>
        <taxon>Bacillota</taxon>
        <taxon>Bacilli</taxon>
        <taxon>Bacillales</taxon>
        <taxon>Paenibacillaceae</taxon>
        <taxon>Paenibacillus</taxon>
    </lineage>
</organism>
<dbReference type="Gene3D" id="3.40.630.30">
    <property type="match status" value="1"/>
</dbReference>
<dbReference type="AlphaFoldDB" id="A0A2R5ELR4"/>
<name>A0A2R5ELR4_9BACL</name>
<dbReference type="InterPro" id="IPR000182">
    <property type="entry name" value="GNAT_dom"/>
</dbReference>
<dbReference type="InterPro" id="IPR050680">
    <property type="entry name" value="YpeA/RimI_acetyltransf"/>
</dbReference>
<sequence length="291" mass="32867">MTTIRIIPYEEAAAFWTLRLEALRQHPTAFGSSWEEAKDTTDEGIRDRLQNDDNGFVLGAYQDNRLVGMIGFKRGTSIKERHKAFIWGMYVASSHRGQGIGRLLMEEVIQRATAMNGLEIVTLSVVTTNTGALKLYRSLGFVIYGTEPCALRVDGECLDEAHMAYRIGAAPRSKDHEQPILEAALLSIIPGRKEEFEASFIQASAIIAGIRGYLGHELRACVEDDHKYLLLVHWESLEDHTVGFRESSAYQEWKNLLHHYYDPFPVVEHFHPNLLPGTKRNDKEEGSPPSQ</sequence>
<dbReference type="GO" id="GO:0016747">
    <property type="term" value="F:acyltransferase activity, transferring groups other than amino-acyl groups"/>
    <property type="evidence" value="ECO:0007669"/>
    <property type="project" value="InterPro"/>
</dbReference>
<keyword evidence="6" id="KW-1185">Reference proteome</keyword>
<comment type="caution">
    <text evidence="5">The sequence shown here is derived from an EMBL/GenBank/DDBJ whole genome shotgun (WGS) entry which is preliminary data.</text>
</comment>
<dbReference type="InterPro" id="IPR016181">
    <property type="entry name" value="Acyl_CoA_acyltransferase"/>
</dbReference>
<dbReference type="SUPFAM" id="SSF55729">
    <property type="entry name" value="Acyl-CoA N-acyltransferases (Nat)"/>
    <property type="match status" value="1"/>
</dbReference>
<protein>
    <submittedName>
        <fullName evidence="5">Putative N-acetyltransferase</fullName>
    </submittedName>
</protein>
<dbReference type="Pfam" id="PF03992">
    <property type="entry name" value="ABM"/>
    <property type="match status" value="1"/>
</dbReference>
<accession>A0A2R5ELR4</accession>
<dbReference type="PANTHER" id="PTHR43420:SF47">
    <property type="entry name" value="N-ACETYLTRANSFERASE DOMAIN-CONTAINING PROTEIN"/>
    <property type="match status" value="1"/>
</dbReference>
<keyword evidence="1 5" id="KW-0808">Transferase</keyword>
<dbReference type="PROSITE" id="PS51186">
    <property type="entry name" value="GNAT"/>
    <property type="match status" value="1"/>
</dbReference>
<dbReference type="PROSITE" id="PS51725">
    <property type="entry name" value="ABM"/>
    <property type="match status" value="1"/>
</dbReference>
<dbReference type="InterPro" id="IPR011008">
    <property type="entry name" value="Dimeric_a/b-barrel"/>
</dbReference>
<gene>
    <name evidence="5" type="ORF">PAT3040_02162</name>
</gene>
<evidence type="ECO:0000256" key="1">
    <source>
        <dbReference type="ARBA" id="ARBA00022679"/>
    </source>
</evidence>
<feature type="domain" description="ABM" evidence="4">
    <location>
        <begin position="180"/>
        <end position="270"/>
    </location>
</feature>
<dbReference type="Proteomes" id="UP000245202">
    <property type="component" value="Unassembled WGS sequence"/>
</dbReference>
<dbReference type="CDD" id="cd04301">
    <property type="entry name" value="NAT_SF"/>
    <property type="match status" value="1"/>
</dbReference>
<keyword evidence="2" id="KW-0012">Acyltransferase</keyword>
<evidence type="ECO:0000259" key="4">
    <source>
        <dbReference type="PROSITE" id="PS51725"/>
    </source>
</evidence>
<dbReference type="PANTHER" id="PTHR43420">
    <property type="entry name" value="ACETYLTRANSFERASE"/>
    <property type="match status" value="1"/>
</dbReference>
<proteinExistence type="predicted"/>
<evidence type="ECO:0000313" key="5">
    <source>
        <dbReference type="EMBL" id="GBG07606.1"/>
    </source>
</evidence>
<evidence type="ECO:0000256" key="2">
    <source>
        <dbReference type="ARBA" id="ARBA00023315"/>
    </source>
</evidence>
<reference evidence="5 6" key="1">
    <citation type="submission" date="2017-08" db="EMBL/GenBank/DDBJ databases">
        <title>Substantial Increase in Enzyme Production by Combined Drug-Resistance Mutations in Paenibacillus agaridevorans.</title>
        <authorList>
            <person name="Tanaka Y."/>
            <person name="Funane K."/>
            <person name="Hosaka T."/>
            <person name="Shiwa Y."/>
            <person name="Fujita N."/>
            <person name="Miyazaki T."/>
            <person name="Yoshikawa H."/>
            <person name="Murakami K."/>
            <person name="Kasahara K."/>
            <person name="Inaoka T."/>
            <person name="Hiraga Y."/>
            <person name="Ochi K."/>
        </authorList>
    </citation>
    <scope>NUCLEOTIDE SEQUENCE [LARGE SCALE GENOMIC DNA]</scope>
    <source>
        <strain evidence="5 6">T-3040</strain>
    </source>
</reference>
<evidence type="ECO:0000313" key="6">
    <source>
        <dbReference type="Proteomes" id="UP000245202"/>
    </source>
</evidence>